<dbReference type="SUPFAM" id="SSF53448">
    <property type="entry name" value="Nucleotide-diphospho-sugar transferases"/>
    <property type="match status" value="1"/>
</dbReference>
<evidence type="ECO:0000256" key="10">
    <source>
        <dbReference type="ARBA" id="ARBA00040345"/>
    </source>
</evidence>
<comment type="subcellular location">
    <subcellularLocation>
        <location evidence="1">Cell membrane</location>
    </subcellularLocation>
</comment>
<evidence type="ECO:0000256" key="3">
    <source>
        <dbReference type="ARBA" id="ARBA00022676"/>
    </source>
</evidence>
<protein>
    <recommendedName>
        <fullName evidence="10">4,4'-diaponeurosporenoate glycosyltransferase</fullName>
    </recommendedName>
</protein>
<sequence length="300" mass="34272">MVTRIVKNRAQAKKRASRKNALNRSKRPILHKQARQANKRHLSVIIPVQNEEKTIEKVLQQAERLHPKEILVIANGCQDQTPQLVARHRVIRYSYPFRLGHDVGRAIGAREATGDVLLFIDGDMVIPAEYLQLFVSACYRGTDISLNNVNPFLNQTAKIDAISMAKSYLNRMLLRPDLGFSSLTAVPHAMKRSAVSLLGYDSLMVPPLAQTIAILQGLRVEHPASVNVIRLNRKRSNNRLANNQVRDMILGDHLEAFQYLQEMKSERAFFPDQLRRRHLFQQMERTEELTPQHLLLPADI</sequence>
<evidence type="ECO:0000259" key="12">
    <source>
        <dbReference type="Pfam" id="PF00535"/>
    </source>
</evidence>
<evidence type="ECO:0000256" key="6">
    <source>
        <dbReference type="ARBA" id="ARBA00023136"/>
    </source>
</evidence>
<comment type="pathway">
    <text evidence="8">Carotenoid biosynthesis; staphyloxanthin biosynthesis; staphyloxanthin from farnesyl diphosphate: step 4/5.</text>
</comment>
<evidence type="ECO:0000256" key="5">
    <source>
        <dbReference type="ARBA" id="ARBA00022746"/>
    </source>
</evidence>
<keyword evidence="4 13" id="KW-0808">Transferase</keyword>
<dbReference type="Proteomes" id="UP000595847">
    <property type="component" value="Chromosome"/>
</dbReference>
<evidence type="ECO:0000256" key="9">
    <source>
        <dbReference type="ARBA" id="ARBA00038120"/>
    </source>
</evidence>
<reference evidence="13 15" key="1">
    <citation type="submission" date="2020-12" db="EMBL/GenBank/DDBJ databases">
        <title>strain FJAT-54423T represents a novel species of the genus Brevibacillus.</title>
        <authorList>
            <person name="Tang R."/>
        </authorList>
    </citation>
    <scope>NUCLEOTIDE SEQUENCE [LARGE SCALE GENOMIC DNA]</scope>
    <source>
        <strain evidence="13 15">FJAT-54423</strain>
    </source>
</reference>
<evidence type="ECO:0000313" key="13">
    <source>
        <dbReference type="EMBL" id="QQE72669.1"/>
    </source>
</evidence>
<comment type="function">
    <text evidence="7">Catalyzes the glycosylation of 4,4'-diaponeurosporenoate, i.e. the esterification of glucose at the C1'' position with the carboxyl group of 4,4'-diaponeurosporenic acid, to form glycosyl-4,4'-diaponeurosporenoate. This is a step in the biosynthesis of staphyloxanthin, an orange pigment present in most staphylococci strains.</text>
</comment>
<dbReference type="RefSeq" id="WP_198826302.1">
    <property type="nucleotide sequence ID" value="NZ_CP066308.1"/>
</dbReference>
<organism evidence="13 15">
    <name type="scientific">Brevibacillus composti</name>
    <dbReference type="NCBI Taxonomy" id="2796470"/>
    <lineage>
        <taxon>Bacteria</taxon>
        <taxon>Bacillati</taxon>
        <taxon>Bacillota</taxon>
        <taxon>Bacilli</taxon>
        <taxon>Bacillales</taxon>
        <taxon>Paenibacillaceae</taxon>
        <taxon>Brevibacillus</taxon>
    </lineage>
</organism>
<name>A0A7T5EHF3_9BACL</name>
<comment type="similarity">
    <text evidence="9">Belongs to the glycosyltransferase 2 family. CrtQ subfamily.</text>
</comment>
<dbReference type="PANTHER" id="PTHR43646">
    <property type="entry name" value="GLYCOSYLTRANSFERASE"/>
    <property type="match status" value="1"/>
</dbReference>
<evidence type="ECO:0000256" key="7">
    <source>
        <dbReference type="ARBA" id="ARBA00037281"/>
    </source>
</evidence>
<dbReference type="KEGG" id="bcop:JD108_11895"/>
<evidence type="ECO:0000313" key="14">
    <source>
        <dbReference type="EMBL" id="QUO39747.1"/>
    </source>
</evidence>
<dbReference type="PANTHER" id="PTHR43646:SF2">
    <property type="entry name" value="GLYCOSYLTRANSFERASE 2-LIKE DOMAIN-CONTAINING PROTEIN"/>
    <property type="match status" value="1"/>
</dbReference>
<keyword evidence="16" id="KW-1185">Reference proteome</keyword>
<keyword evidence="6" id="KW-0472">Membrane</keyword>
<dbReference type="CDD" id="cd00761">
    <property type="entry name" value="Glyco_tranf_GTA_type"/>
    <property type="match status" value="1"/>
</dbReference>
<evidence type="ECO:0000256" key="2">
    <source>
        <dbReference type="ARBA" id="ARBA00022475"/>
    </source>
</evidence>
<feature type="compositionally biased region" description="Basic residues" evidence="11">
    <location>
        <begin position="1"/>
        <end position="18"/>
    </location>
</feature>
<dbReference type="InterPro" id="IPR029044">
    <property type="entry name" value="Nucleotide-diphossugar_trans"/>
</dbReference>
<evidence type="ECO:0000313" key="16">
    <source>
        <dbReference type="Proteomes" id="UP000677234"/>
    </source>
</evidence>
<reference evidence="14" key="2">
    <citation type="submission" date="2021-04" db="EMBL/GenBank/DDBJ databases">
        <title>Brevibacillus composti FJAT-54423, complete genome.</title>
        <authorList>
            <person name="Tang R."/>
        </authorList>
    </citation>
    <scope>NUCLEOTIDE SEQUENCE</scope>
    <source>
        <strain evidence="14">FJAT-54424</strain>
    </source>
</reference>
<dbReference type="Pfam" id="PF00535">
    <property type="entry name" value="Glycos_transf_2"/>
    <property type="match status" value="1"/>
</dbReference>
<evidence type="ECO:0000256" key="4">
    <source>
        <dbReference type="ARBA" id="ARBA00022679"/>
    </source>
</evidence>
<keyword evidence="2" id="KW-1003">Cell membrane</keyword>
<dbReference type="GO" id="GO:0005886">
    <property type="term" value="C:plasma membrane"/>
    <property type="evidence" value="ECO:0007669"/>
    <property type="project" value="UniProtKB-SubCell"/>
</dbReference>
<dbReference type="AlphaFoldDB" id="A0A7T5EHF3"/>
<dbReference type="Gene3D" id="3.90.550.10">
    <property type="entry name" value="Spore Coat Polysaccharide Biosynthesis Protein SpsA, Chain A"/>
    <property type="match status" value="1"/>
</dbReference>
<gene>
    <name evidence="13" type="ORF">JD108_11895</name>
    <name evidence="14" type="ORF">KDJ56_11840</name>
</gene>
<proteinExistence type="inferred from homology"/>
<evidence type="ECO:0000256" key="11">
    <source>
        <dbReference type="SAM" id="MobiDB-lite"/>
    </source>
</evidence>
<evidence type="ECO:0000256" key="1">
    <source>
        <dbReference type="ARBA" id="ARBA00004236"/>
    </source>
</evidence>
<feature type="domain" description="Glycosyltransferase 2-like" evidence="12">
    <location>
        <begin position="43"/>
        <end position="146"/>
    </location>
</feature>
<dbReference type="GO" id="GO:0016757">
    <property type="term" value="F:glycosyltransferase activity"/>
    <property type="evidence" value="ECO:0007669"/>
    <property type="project" value="UniProtKB-KW"/>
</dbReference>
<accession>A0A7T5EHF3</accession>
<keyword evidence="5" id="KW-0125">Carotenoid biosynthesis</keyword>
<dbReference type="GO" id="GO:0016117">
    <property type="term" value="P:carotenoid biosynthetic process"/>
    <property type="evidence" value="ECO:0007669"/>
    <property type="project" value="UniProtKB-KW"/>
</dbReference>
<feature type="region of interest" description="Disordered" evidence="11">
    <location>
        <begin position="1"/>
        <end position="33"/>
    </location>
</feature>
<dbReference type="InterPro" id="IPR001173">
    <property type="entry name" value="Glyco_trans_2-like"/>
</dbReference>
<dbReference type="EMBL" id="CP073708">
    <property type="protein sequence ID" value="QUO39747.1"/>
    <property type="molecule type" value="Genomic_DNA"/>
</dbReference>
<dbReference type="Proteomes" id="UP000677234">
    <property type="component" value="Chromosome"/>
</dbReference>
<keyword evidence="3" id="KW-0328">Glycosyltransferase</keyword>
<evidence type="ECO:0000313" key="15">
    <source>
        <dbReference type="Proteomes" id="UP000595847"/>
    </source>
</evidence>
<evidence type="ECO:0000256" key="8">
    <source>
        <dbReference type="ARBA" id="ARBA00037904"/>
    </source>
</evidence>
<feature type="compositionally biased region" description="Basic residues" evidence="11">
    <location>
        <begin position="24"/>
        <end position="33"/>
    </location>
</feature>
<dbReference type="EMBL" id="CP066308">
    <property type="protein sequence ID" value="QQE72669.1"/>
    <property type="molecule type" value="Genomic_DNA"/>
</dbReference>